<sequence>MLSTTDLKTLIDTALGDPNASARPSERDWDSLDQLEITTHLHDELGGRVNEIDALNSFENFDQLVEILRAEGFVE</sequence>
<dbReference type="RefSeq" id="WP_307043463.1">
    <property type="nucleotide sequence ID" value="NZ_JAUSYY010000001.1"/>
</dbReference>
<dbReference type="Gene3D" id="1.10.1200.10">
    <property type="entry name" value="ACP-like"/>
    <property type="match status" value="1"/>
</dbReference>
<dbReference type="InterPro" id="IPR036736">
    <property type="entry name" value="ACP-like_sf"/>
</dbReference>
<comment type="caution">
    <text evidence="1">The sequence shown here is derived from an EMBL/GenBank/DDBJ whole genome shotgun (WGS) entry which is preliminary data.</text>
</comment>
<evidence type="ECO:0000313" key="1">
    <source>
        <dbReference type="EMBL" id="MDQ0895409.1"/>
    </source>
</evidence>
<accession>A0ABU0RBF0</accession>
<proteinExistence type="predicted"/>
<name>A0ABU0RBF0_9MICO</name>
<organism evidence="1 2">
    <name type="scientific">Agromyces ramosus</name>
    <dbReference type="NCBI Taxonomy" id="33879"/>
    <lineage>
        <taxon>Bacteria</taxon>
        <taxon>Bacillati</taxon>
        <taxon>Actinomycetota</taxon>
        <taxon>Actinomycetes</taxon>
        <taxon>Micrococcales</taxon>
        <taxon>Microbacteriaceae</taxon>
        <taxon>Agromyces</taxon>
    </lineage>
</organism>
<keyword evidence="2" id="KW-1185">Reference proteome</keyword>
<protein>
    <submittedName>
        <fullName evidence="1">Acyl carrier protein</fullName>
    </submittedName>
</protein>
<reference evidence="1 2" key="1">
    <citation type="submission" date="2023-07" db="EMBL/GenBank/DDBJ databases">
        <title>Comparative genomics of wheat-associated soil bacteria to identify genetic determinants of phenazine resistance.</title>
        <authorList>
            <person name="Mouncey N."/>
        </authorList>
    </citation>
    <scope>NUCLEOTIDE SEQUENCE [LARGE SCALE GENOMIC DNA]</scope>
    <source>
        <strain evidence="1 2">V3I3</strain>
    </source>
</reference>
<evidence type="ECO:0000313" key="2">
    <source>
        <dbReference type="Proteomes" id="UP001239083"/>
    </source>
</evidence>
<dbReference type="SUPFAM" id="SSF47336">
    <property type="entry name" value="ACP-like"/>
    <property type="match status" value="1"/>
</dbReference>
<dbReference type="EMBL" id="JAUSYY010000001">
    <property type="protein sequence ID" value="MDQ0895409.1"/>
    <property type="molecule type" value="Genomic_DNA"/>
</dbReference>
<dbReference type="Proteomes" id="UP001239083">
    <property type="component" value="Unassembled WGS sequence"/>
</dbReference>
<gene>
    <name evidence="1" type="ORF">QFZ26_002964</name>
</gene>